<keyword evidence="9" id="KW-1185">Reference proteome</keyword>
<keyword evidence="4" id="KW-0698">rRNA processing</keyword>
<keyword evidence="5" id="KW-0539">Nucleus</keyword>
<evidence type="ECO:0000256" key="4">
    <source>
        <dbReference type="ARBA" id="ARBA00022552"/>
    </source>
</evidence>
<dbReference type="EMBL" id="KE561350">
    <property type="protein sequence ID" value="EPZ30898.1"/>
    <property type="molecule type" value="Genomic_DNA"/>
</dbReference>
<dbReference type="AlphaFoldDB" id="A0A075AMN7"/>
<evidence type="ECO:0000256" key="1">
    <source>
        <dbReference type="ARBA" id="ARBA00004099"/>
    </source>
</evidence>
<dbReference type="HOGENOM" id="CLU_061887_3_1_1"/>
<comment type="similarity">
    <text evidence="3">Belongs to the UTP11 family.</text>
</comment>
<evidence type="ECO:0000256" key="5">
    <source>
        <dbReference type="ARBA" id="ARBA00023242"/>
    </source>
</evidence>
<gene>
    <name evidence="7" type="ORF">O9G_005914</name>
    <name evidence="8" type="ORF">ROZALSC1DRAFT_31440</name>
</gene>
<evidence type="ECO:0000313" key="10">
    <source>
        <dbReference type="Proteomes" id="UP000281549"/>
    </source>
</evidence>
<dbReference type="OMA" id="XRIAKER"/>
<evidence type="ECO:0000256" key="6">
    <source>
        <dbReference type="SAM" id="MobiDB-lite"/>
    </source>
</evidence>
<dbReference type="Pfam" id="PF03998">
    <property type="entry name" value="Utp11"/>
    <property type="match status" value="1"/>
</dbReference>
<evidence type="ECO:0000313" key="9">
    <source>
        <dbReference type="Proteomes" id="UP000030755"/>
    </source>
</evidence>
<feature type="non-terminal residue" evidence="7">
    <location>
        <position position="112"/>
    </location>
</feature>
<comment type="subcellular location">
    <subcellularLocation>
        <location evidence="2">Nucleus</location>
        <location evidence="2">Nucleolus</location>
    </subcellularLocation>
</comment>
<protein>
    <submittedName>
        <fullName evidence="7">Small-subunit processome, Utp11 domain-containing protein</fullName>
    </submittedName>
</protein>
<dbReference type="GO" id="GO:0032040">
    <property type="term" value="C:small-subunit processome"/>
    <property type="evidence" value="ECO:0007669"/>
    <property type="project" value="InterPro"/>
</dbReference>
<dbReference type="OrthoDB" id="29058at2759"/>
<dbReference type="Proteomes" id="UP000030755">
    <property type="component" value="Unassembled WGS sequence"/>
</dbReference>
<sequence>MGASFKKAIQSREHRERSQPSARQRLGFLEKHKDYIKRARDFQAKQSQLKVLREKALFRNPDEFYFKMINAKTKKGVHELTNHRNYSQDVIKLLKSQDIKYIHMHKTVNEKV</sequence>
<dbReference type="GO" id="GO:0006364">
    <property type="term" value="P:rRNA processing"/>
    <property type="evidence" value="ECO:0007669"/>
    <property type="project" value="UniProtKB-KW"/>
</dbReference>
<dbReference type="STRING" id="988480.A0A075AMN7"/>
<reference evidence="8" key="3">
    <citation type="submission" date="2018-08" db="EMBL/GenBank/DDBJ databases">
        <title>Leveraging single-cell genomics to expand the Fungal Tree of Life.</title>
        <authorList>
            <consortium name="DOE Joint Genome Institute"/>
            <person name="Ahrendt S.R."/>
            <person name="Quandt C.A."/>
            <person name="Ciobanu D."/>
            <person name="Clum A."/>
            <person name="Salamov A."/>
            <person name="Andreopoulos B."/>
            <person name="Cheng J.-F."/>
            <person name="Woyke T."/>
            <person name="Pelin A."/>
            <person name="Henrissat B."/>
            <person name="Reynolds N."/>
            <person name="Benny G.L."/>
            <person name="Smith M.E."/>
            <person name="James T.Y."/>
            <person name="Grigoriev I.V."/>
        </authorList>
    </citation>
    <scope>NUCLEOTIDE SEQUENCE</scope>
    <source>
        <strain evidence="8">CSF55</strain>
    </source>
</reference>
<dbReference type="EMBL" id="ML006326">
    <property type="protein sequence ID" value="RKP16675.1"/>
    <property type="molecule type" value="Genomic_DNA"/>
</dbReference>
<organism evidence="7 9">
    <name type="scientific">Rozella allomycis (strain CSF55)</name>
    <dbReference type="NCBI Taxonomy" id="988480"/>
    <lineage>
        <taxon>Eukaryota</taxon>
        <taxon>Fungi</taxon>
        <taxon>Fungi incertae sedis</taxon>
        <taxon>Cryptomycota</taxon>
        <taxon>Cryptomycota incertae sedis</taxon>
        <taxon>Rozella</taxon>
    </lineage>
</organism>
<feature type="region of interest" description="Disordered" evidence="6">
    <location>
        <begin position="1"/>
        <end position="24"/>
    </location>
</feature>
<proteinExistence type="inferred from homology"/>
<accession>A0A075AMN7</accession>
<dbReference type="PANTHER" id="PTHR12838:SF0">
    <property type="entry name" value="U3 SMALL NUCLEOLAR RNA-ASSOCIATED PROTEIN 11-RELATED"/>
    <property type="match status" value="1"/>
</dbReference>
<evidence type="ECO:0000256" key="3">
    <source>
        <dbReference type="ARBA" id="ARBA00008105"/>
    </source>
</evidence>
<name>A0A075AMN7_ROZAC</name>
<evidence type="ECO:0000256" key="2">
    <source>
        <dbReference type="ARBA" id="ARBA00004604"/>
    </source>
</evidence>
<dbReference type="Proteomes" id="UP000281549">
    <property type="component" value="Unassembled WGS sequence"/>
</dbReference>
<evidence type="ECO:0000313" key="7">
    <source>
        <dbReference type="EMBL" id="EPZ30898.1"/>
    </source>
</evidence>
<dbReference type="PANTHER" id="PTHR12838">
    <property type="entry name" value="U3 SMALL NUCLEOLAR RNA-ASSOCIATED PROTEIN 11"/>
    <property type="match status" value="1"/>
</dbReference>
<comment type="function">
    <text evidence="1">Involved in nucleolar processing of pre-18S ribosomal RNA.</text>
</comment>
<reference evidence="7 9" key="1">
    <citation type="journal article" date="2013" name="Curr. Biol.">
        <title>Shared signatures of parasitism and phylogenomics unite Cryptomycota and microsporidia.</title>
        <authorList>
            <person name="James T.Y."/>
            <person name="Pelin A."/>
            <person name="Bonen L."/>
            <person name="Ahrendt S."/>
            <person name="Sain D."/>
            <person name="Corradi N."/>
            <person name="Stajich J.E."/>
        </authorList>
    </citation>
    <scope>NUCLEOTIDE SEQUENCE [LARGE SCALE GENOMIC DNA]</scope>
    <source>
        <strain evidence="7 9">CSF55</strain>
        <strain evidence="7 9">CSF55</strain>
    </source>
</reference>
<dbReference type="InterPro" id="IPR007144">
    <property type="entry name" value="SSU_processome_Utp11"/>
</dbReference>
<evidence type="ECO:0000313" key="8">
    <source>
        <dbReference type="EMBL" id="RKP16675.1"/>
    </source>
</evidence>
<reference evidence="10" key="2">
    <citation type="journal article" date="2018" name="Nat. Microbiol.">
        <title>Leveraging single-cell genomics to expand the fungal tree of life.</title>
        <authorList>
            <person name="Ahrendt S.R."/>
            <person name="Quandt C.A."/>
            <person name="Ciobanu D."/>
            <person name="Clum A."/>
            <person name="Salamov A."/>
            <person name="Andreopoulos B."/>
            <person name="Cheng J.F."/>
            <person name="Woyke T."/>
            <person name="Pelin A."/>
            <person name="Henrissat B."/>
            <person name="Reynolds N.K."/>
            <person name="Benny G.L."/>
            <person name="Smith M.E."/>
            <person name="James T.Y."/>
            <person name="Grigoriev I.V."/>
        </authorList>
    </citation>
    <scope>NUCLEOTIDE SEQUENCE [LARGE SCALE GENOMIC DNA]</scope>
    <source>
        <strain evidence="10">CSF55</strain>
    </source>
</reference>